<evidence type="ECO:0000313" key="1">
    <source>
        <dbReference type="EMBL" id="OUJ73821.1"/>
    </source>
</evidence>
<evidence type="ECO:0000313" key="2">
    <source>
        <dbReference type="Proteomes" id="UP000194873"/>
    </source>
</evidence>
<keyword evidence="2" id="KW-1185">Reference proteome</keyword>
<organism evidence="1 2">
    <name type="scientific">Hymenobacter crusticola</name>
    <dbReference type="NCBI Taxonomy" id="1770526"/>
    <lineage>
        <taxon>Bacteria</taxon>
        <taxon>Pseudomonadati</taxon>
        <taxon>Bacteroidota</taxon>
        <taxon>Cytophagia</taxon>
        <taxon>Cytophagales</taxon>
        <taxon>Hymenobacteraceae</taxon>
        <taxon>Hymenobacter</taxon>
    </lineage>
</organism>
<dbReference type="OrthoDB" id="860831at2"/>
<dbReference type="Proteomes" id="UP000194873">
    <property type="component" value="Unassembled WGS sequence"/>
</dbReference>
<gene>
    <name evidence="1" type="ORF">BXP70_12660</name>
</gene>
<proteinExistence type="predicted"/>
<sequence length="78" mass="9168">MRELHRQAFVFFTKGDNVSNLNKVMAYVVENESTNRLKIVTVLREGEAFPQELITDIPFPLPDFRARWRPADYLEGNR</sequence>
<name>A0A243WFY6_9BACT</name>
<protein>
    <submittedName>
        <fullName evidence="1">Uncharacterized protein</fullName>
    </submittedName>
</protein>
<comment type="caution">
    <text evidence="1">The sequence shown here is derived from an EMBL/GenBank/DDBJ whole genome shotgun (WGS) entry which is preliminary data.</text>
</comment>
<dbReference type="EMBL" id="MTSE01000005">
    <property type="protein sequence ID" value="OUJ73821.1"/>
    <property type="molecule type" value="Genomic_DNA"/>
</dbReference>
<reference evidence="1 2" key="1">
    <citation type="submission" date="2017-01" db="EMBL/GenBank/DDBJ databases">
        <title>A new Hymenobacter.</title>
        <authorList>
            <person name="Liang Y."/>
            <person name="Feng F."/>
        </authorList>
    </citation>
    <scope>NUCLEOTIDE SEQUENCE [LARGE SCALE GENOMIC DNA]</scope>
    <source>
        <strain evidence="1">MIMBbqt21</strain>
    </source>
</reference>
<dbReference type="AlphaFoldDB" id="A0A243WFY6"/>
<accession>A0A243WFY6</accession>
<dbReference type="RefSeq" id="WP_086594430.1">
    <property type="nucleotide sequence ID" value="NZ_MTSE01000005.1"/>
</dbReference>